<dbReference type="EMBL" id="PTJC01000005">
    <property type="protein sequence ID" value="PPK88547.1"/>
    <property type="molecule type" value="Genomic_DNA"/>
</dbReference>
<accession>A0A2S6IAL7</accession>
<evidence type="ECO:0000313" key="1">
    <source>
        <dbReference type="EMBL" id="PPK88547.1"/>
    </source>
</evidence>
<dbReference type="OrthoDB" id="1493932at2"/>
<dbReference type="Proteomes" id="UP000237662">
    <property type="component" value="Unassembled WGS sequence"/>
</dbReference>
<comment type="caution">
    <text evidence="1">The sequence shown here is derived from an EMBL/GenBank/DDBJ whole genome shotgun (WGS) entry which is preliminary data.</text>
</comment>
<proteinExistence type="predicted"/>
<evidence type="ECO:0000313" key="2">
    <source>
        <dbReference type="Proteomes" id="UP000237662"/>
    </source>
</evidence>
<dbReference type="RefSeq" id="WP_104419085.1">
    <property type="nucleotide sequence ID" value="NZ_PTJC01000005.1"/>
</dbReference>
<name>A0A2S6IAL7_9BACT</name>
<reference evidence="1 2" key="1">
    <citation type="submission" date="2018-02" db="EMBL/GenBank/DDBJ databases">
        <title>Genomic Encyclopedia of Archaeal and Bacterial Type Strains, Phase II (KMG-II): from individual species to whole genera.</title>
        <authorList>
            <person name="Goeker M."/>
        </authorList>
    </citation>
    <scope>NUCLEOTIDE SEQUENCE [LARGE SCALE GENOMIC DNA]</scope>
    <source>
        <strain evidence="1 2">DSM 29526</strain>
    </source>
</reference>
<dbReference type="AlphaFoldDB" id="A0A2S6IAL7"/>
<protein>
    <recommendedName>
        <fullName evidence="3">PemK-like, MazF-like toxin of type II toxin-antitoxin system</fullName>
    </recommendedName>
</protein>
<sequence>MPPFTSTFNRYYVYALRPEVPLPFEFVCCLSSTELQPRYRVDNVTFAPLIPGGPYADNDPFRVPLDPVPGNNGLRITRRMYVAVDALQTIKKDVFLPSSLGRVSATEEREIREKLAAWLGLLPVGDSDRDRSIDTLAAKE</sequence>
<keyword evidence="2" id="KW-1185">Reference proteome</keyword>
<evidence type="ECO:0008006" key="3">
    <source>
        <dbReference type="Google" id="ProtNLM"/>
    </source>
</evidence>
<organism evidence="1 2">
    <name type="scientific">Neolewinella xylanilytica</name>
    <dbReference type="NCBI Taxonomy" id="1514080"/>
    <lineage>
        <taxon>Bacteria</taxon>
        <taxon>Pseudomonadati</taxon>
        <taxon>Bacteroidota</taxon>
        <taxon>Saprospiria</taxon>
        <taxon>Saprospirales</taxon>
        <taxon>Lewinellaceae</taxon>
        <taxon>Neolewinella</taxon>
    </lineage>
</organism>
<gene>
    <name evidence="1" type="ORF">CLV84_1515</name>
</gene>